<feature type="domain" description="HTH crp-type" evidence="1">
    <location>
        <begin position="92"/>
        <end position="166"/>
    </location>
</feature>
<accession>A0ABT8DA45</accession>
<organism evidence="2 3">
    <name type="scientific">Paracoccus cavernae</name>
    <dbReference type="NCBI Taxonomy" id="1571207"/>
    <lineage>
        <taxon>Bacteria</taxon>
        <taxon>Pseudomonadati</taxon>
        <taxon>Pseudomonadota</taxon>
        <taxon>Alphaproteobacteria</taxon>
        <taxon>Rhodobacterales</taxon>
        <taxon>Paracoccaceae</taxon>
        <taxon>Paracoccus</taxon>
    </lineage>
</organism>
<dbReference type="InterPro" id="IPR014710">
    <property type="entry name" value="RmlC-like_jellyroll"/>
</dbReference>
<dbReference type="InterPro" id="IPR012318">
    <property type="entry name" value="HTH_CRP"/>
</dbReference>
<name>A0ABT8DA45_9RHOB</name>
<protein>
    <submittedName>
        <fullName evidence="2">Crp/Fnr family transcriptional regulator</fullName>
    </submittedName>
</protein>
<dbReference type="Pfam" id="PF13545">
    <property type="entry name" value="HTH_Crp_2"/>
    <property type="match status" value="1"/>
</dbReference>
<sequence>MSAHAHKVQGRSDVQVITAIHIIGDFTDLHGFMTKRLEHDVISMGQSSVEFIAHDELSRITQEFPHLTRLLWLATTFDAAVHRRWLVAAASLRSSAHLAHLVCELYTRQRSIGATQGLRFTLPILQRELAEILGYSPIHINRAVRDLKDRGLVRWVGSEVQILDWDELCRLAKFDPDYLSMERLVH</sequence>
<dbReference type="Gene3D" id="2.60.120.10">
    <property type="entry name" value="Jelly Rolls"/>
    <property type="match status" value="1"/>
</dbReference>
<evidence type="ECO:0000313" key="2">
    <source>
        <dbReference type="EMBL" id="MDN3713201.1"/>
    </source>
</evidence>
<evidence type="ECO:0000259" key="1">
    <source>
        <dbReference type="PROSITE" id="PS51063"/>
    </source>
</evidence>
<dbReference type="SMART" id="SM00419">
    <property type="entry name" value="HTH_CRP"/>
    <property type="match status" value="1"/>
</dbReference>
<proteinExistence type="predicted"/>
<dbReference type="SUPFAM" id="SSF46785">
    <property type="entry name" value="Winged helix' DNA-binding domain"/>
    <property type="match status" value="1"/>
</dbReference>
<evidence type="ECO:0000313" key="3">
    <source>
        <dbReference type="Proteomes" id="UP001243846"/>
    </source>
</evidence>
<comment type="caution">
    <text evidence="2">The sequence shown here is derived from an EMBL/GenBank/DDBJ whole genome shotgun (WGS) entry which is preliminary data.</text>
</comment>
<dbReference type="InterPro" id="IPR036390">
    <property type="entry name" value="WH_DNA-bd_sf"/>
</dbReference>
<reference evidence="3" key="1">
    <citation type="journal article" date="2019" name="Int. J. Syst. Evol. Microbiol.">
        <title>The Global Catalogue of Microorganisms (GCM) 10K type strain sequencing project: providing services to taxonomists for standard genome sequencing and annotation.</title>
        <authorList>
            <consortium name="The Broad Institute Genomics Platform"/>
            <consortium name="The Broad Institute Genome Sequencing Center for Infectious Disease"/>
            <person name="Wu L."/>
            <person name="Ma J."/>
        </authorList>
    </citation>
    <scope>NUCLEOTIDE SEQUENCE [LARGE SCALE GENOMIC DNA]</scope>
    <source>
        <strain evidence="3">CECT 8482</strain>
    </source>
</reference>
<gene>
    <name evidence="2" type="ORF">QWZ10_18325</name>
</gene>
<dbReference type="PROSITE" id="PS51063">
    <property type="entry name" value="HTH_CRP_2"/>
    <property type="match status" value="1"/>
</dbReference>
<keyword evidence="3" id="KW-1185">Reference proteome</keyword>
<dbReference type="EMBL" id="JAUFRC010000001">
    <property type="protein sequence ID" value="MDN3713201.1"/>
    <property type="molecule type" value="Genomic_DNA"/>
</dbReference>
<dbReference type="Proteomes" id="UP001243846">
    <property type="component" value="Unassembled WGS sequence"/>
</dbReference>